<dbReference type="Gene3D" id="2.40.50.320">
    <property type="entry name" value="Copper binding periplasmic protein CusF"/>
    <property type="match status" value="1"/>
</dbReference>
<evidence type="ECO:0000259" key="3">
    <source>
        <dbReference type="Pfam" id="PF19335"/>
    </source>
</evidence>
<dbReference type="Gene3D" id="2.40.50.100">
    <property type="match status" value="1"/>
</dbReference>
<feature type="domain" description="CusB-like three alpha-helical bundle" evidence="4">
    <location>
        <begin position="162"/>
        <end position="209"/>
    </location>
</feature>
<dbReference type="InterPro" id="IPR021647">
    <property type="entry name" value="CusF_Ec"/>
</dbReference>
<dbReference type="InterPro" id="IPR058790">
    <property type="entry name" value="BSH_CusB"/>
</dbReference>
<evidence type="ECO:0000259" key="5">
    <source>
        <dbReference type="Pfam" id="PF25919"/>
    </source>
</evidence>
<dbReference type="Gene3D" id="2.40.30.170">
    <property type="match status" value="1"/>
</dbReference>
<proteinExistence type="inferred from homology"/>
<feature type="domain" description="CusB-like beta-barrel" evidence="6">
    <location>
        <begin position="247"/>
        <end position="323"/>
    </location>
</feature>
<dbReference type="AlphaFoldDB" id="A0A2N8R913"/>
<dbReference type="SUPFAM" id="SSF111369">
    <property type="entry name" value="HlyD-like secretion proteins"/>
    <property type="match status" value="1"/>
</dbReference>
<dbReference type="GO" id="GO:0022857">
    <property type="term" value="F:transmembrane transporter activity"/>
    <property type="evidence" value="ECO:0007669"/>
    <property type="project" value="InterPro"/>
</dbReference>
<dbReference type="InterPro" id="IPR006143">
    <property type="entry name" value="RND_pump_MFP"/>
</dbReference>
<dbReference type="GO" id="GO:0060003">
    <property type="term" value="P:copper ion export"/>
    <property type="evidence" value="ECO:0007669"/>
    <property type="project" value="TreeGrafter"/>
</dbReference>
<keyword evidence="2" id="KW-0813">Transport</keyword>
<sequence length="495" mass="52848">MSRIILASITLGVTALIGAGSGYWLASTGGHSADDHTAKTVEREAEVLYWYDPMVPQHRFDKPGKSPFMDMDLVPRYANEDGDVAAISIDAGVTQNLGVRLASVSLGRLANQVEAVGVLEYNARDVAVVQARAGGFVERVYRHAPGDLLDKGAPLADLLIPEWTAAQEEYLALKRIGEPALLEAARQRLRLTGMPAATISQLERGGKANAAVTISTPIAGVLQELDVREGMTLAAGAPLARVNGLDSVWLEVAVPEAQSQGIRVGQRTTARLPALPGQLVEGEITAVLPEANATSRTLRVRVQLPNPNGLLRPGLTAQASLTDGDNTPVLLIPSEAVIRTGRRTLVMLAEPGGRYRPVEVETGRENDSQTAVLRGLEEGQQVVASGQFLLDSEANLRGIVAAPATSDTAHSHDHVQATLALHESEGRVLALSEFRVKIAHGPFHTLGMPGMTMSFAVANAALLQGIQPEDRVRFAVRETDEGLLIEQIKVQEKQP</sequence>
<dbReference type="RefSeq" id="WP_102821650.1">
    <property type="nucleotide sequence ID" value="NZ_JAMOHR010000024.1"/>
</dbReference>
<accession>A0A2N8R913</accession>
<dbReference type="Pfam" id="PF25869">
    <property type="entry name" value="3HB_CusB"/>
    <property type="match status" value="1"/>
</dbReference>
<dbReference type="Gene3D" id="2.40.420.20">
    <property type="match status" value="1"/>
</dbReference>
<name>A0A2N8R913_STUST</name>
<evidence type="ECO:0000313" key="9">
    <source>
        <dbReference type="Proteomes" id="UP000236003"/>
    </source>
</evidence>
<dbReference type="Pfam" id="PF19335">
    <property type="entry name" value="HMBD"/>
    <property type="match status" value="1"/>
</dbReference>
<organism evidence="8 9">
    <name type="scientific">Stutzerimonas stutzeri</name>
    <name type="common">Pseudomonas stutzeri</name>
    <dbReference type="NCBI Taxonomy" id="316"/>
    <lineage>
        <taxon>Bacteria</taxon>
        <taxon>Pseudomonadati</taxon>
        <taxon>Pseudomonadota</taxon>
        <taxon>Gammaproteobacteria</taxon>
        <taxon>Pseudomonadales</taxon>
        <taxon>Pseudomonadaceae</taxon>
        <taxon>Stutzerimonas</taxon>
    </lineage>
</organism>
<dbReference type="InterPro" id="IPR042230">
    <property type="entry name" value="CusF_sf"/>
</dbReference>
<dbReference type="NCBIfam" id="TIGR01730">
    <property type="entry name" value="RND_mfp"/>
    <property type="match status" value="1"/>
</dbReference>
<dbReference type="InterPro" id="IPR058792">
    <property type="entry name" value="Beta-barrel_RND_2"/>
</dbReference>
<dbReference type="EMBL" id="POUM01000025">
    <property type="protein sequence ID" value="PNF57578.1"/>
    <property type="molecule type" value="Genomic_DNA"/>
</dbReference>
<dbReference type="Pfam" id="PF25975">
    <property type="entry name" value="CzcB_C"/>
    <property type="match status" value="1"/>
</dbReference>
<dbReference type="InterPro" id="IPR058649">
    <property type="entry name" value="CzcB_C"/>
</dbReference>
<dbReference type="GO" id="GO:0015679">
    <property type="term" value="P:plasma membrane copper ion transport"/>
    <property type="evidence" value="ECO:0007669"/>
    <property type="project" value="TreeGrafter"/>
</dbReference>
<dbReference type="InterPro" id="IPR051909">
    <property type="entry name" value="MFP_Cation_Efflux"/>
</dbReference>
<protein>
    <submittedName>
        <fullName evidence="8">Efflux RND transporter periplasmic adaptor subunit</fullName>
    </submittedName>
</protein>
<dbReference type="InterPro" id="IPR058791">
    <property type="entry name" value="3HB_CusB"/>
</dbReference>
<evidence type="ECO:0000259" key="6">
    <source>
        <dbReference type="Pfam" id="PF25954"/>
    </source>
</evidence>
<dbReference type="Gene3D" id="6.10.140.730">
    <property type="match status" value="1"/>
</dbReference>
<dbReference type="Pfam" id="PF11604">
    <property type="entry name" value="CusF_Ec"/>
    <property type="match status" value="1"/>
</dbReference>
<dbReference type="FunFam" id="2.40.30.170:FF:000010">
    <property type="entry name" value="Efflux RND transporter periplasmic adaptor subunit"/>
    <property type="match status" value="1"/>
</dbReference>
<dbReference type="PANTHER" id="PTHR30097:SF15">
    <property type="entry name" value="CATION EFFLUX SYSTEM PROTEIN CUSB"/>
    <property type="match status" value="1"/>
</dbReference>
<feature type="domain" description="CusB-like barrel-sandwich hybrid" evidence="5">
    <location>
        <begin position="126"/>
        <end position="243"/>
    </location>
</feature>
<evidence type="ECO:0000256" key="2">
    <source>
        <dbReference type="ARBA" id="ARBA00022448"/>
    </source>
</evidence>
<dbReference type="Proteomes" id="UP000236003">
    <property type="component" value="Unassembled WGS sequence"/>
</dbReference>
<evidence type="ECO:0000313" key="8">
    <source>
        <dbReference type="EMBL" id="PNF57578.1"/>
    </source>
</evidence>
<feature type="domain" description="CzcB-like C-terminal circularly permuted SH3-like" evidence="7">
    <location>
        <begin position="332"/>
        <end position="390"/>
    </location>
</feature>
<dbReference type="Pfam" id="PF25919">
    <property type="entry name" value="BSH_CusB"/>
    <property type="match status" value="1"/>
</dbReference>
<comment type="similarity">
    <text evidence="1">Belongs to the membrane fusion protein (MFP) (TC 8.A.1) family.</text>
</comment>
<reference evidence="8 9" key="1">
    <citation type="submission" date="2018-01" db="EMBL/GenBank/DDBJ databases">
        <title>Denitrification phenotypes of diverse strains of Pseudomonas stutzeri.</title>
        <authorList>
            <person name="Milligan D.A."/>
            <person name="Bergaust L."/>
            <person name="Bakken L.R."/>
            <person name="Frostegard A."/>
        </authorList>
    </citation>
    <scope>NUCLEOTIDE SEQUENCE [LARGE SCALE GENOMIC DNA]</scope>
    <source>
        <strain evidence="8 9">CCUG 44592</strain>
    </source>
</reference>
<evidence type="ECO:0000256" key="1">
    <source>
        <dbReference type="ARBA" id="ARBA00009477"/>
    </source>
</evidence>
<dbReference type="Pfam" id="PF25954">
    <property type="entry name" value="Beta-barrel_RND_2"/>
    <property type="match status" value="1"/>
</dbReference>
<dbReference type="GO" id="GO:0030288">
    <property type="term" value="C:outer membrane-bounded periplasmic space"/>
    <property type="evidence" value="ECO:0007669"/>
    <property type="project" value="TreeGrafter"/>
</dbReference>
<dbReference type="GO" id="GO:0016020">
    <property type="term" value="C:membrane"/>
    <property type="evidence" value="ECO:0007669"/>
    <property type="project" value="InterPro"/>
</dbReference>
<dbReference type="GO" id="GO:0046914">
    <property type="term" value="F:transition metal ion binding"/>
    <property type="evidence" value="ECO:0007669"/>
    <property type="project" value="TreeGrafter"/>
</dbReference>
<evidence type="ECO:0000259" key="7">
    <source>
        <dbReference type="Pfam" id="PF25975"/>
    </source>
</evidence>
<feature type="domain" description="Heavy metal binding" evidence="3">
    <location>
        <begin position="49"/>
        <end position="75"/>
    </location>
</feature>
<evidence type="ECO:0000259" key="4">
    <source>
        <dbReference type="Pfam" id="PF25869"/>
    </source>
</evidence>
<dbReference type="PANTHER" id="PTHR30097">
    <property type="entry name" value="CATION EFFLUX SYSTEM PROTEIN CUSB"/>
    <property type="match status" value="1"/>
</dbReference>
<comment type="caution">
    <text evidence="8">The sequence shown here is derived from an EMBL/GenBank/DDBJ whole genome shotgun (WGS) entry which is preliminary data.</text>
</comment>
<gene>
    <name evidence="8" type="ORF">CXK99_20885</name>
</gene>
<dbReference type="InterPro" id="IPR045800">
    <property type="entry name" value="HMBD"/>
</dbReference>